<feature type="domain" description="Prephenate dehydratase" evidence="22">
    <location>
        <begin position="145"/>
        <end position="321"/>
    </location>
</feature>
<dbReference type="SUPFAM" id="SSF48600">
    <property type="entry name" value="Chorismate mutase II"/>
    <property type="match status" value="1"/>
</dbReference>
<dbReference type="AlphaFoldDB" id="A0A7Z2V9B3"/>
<evidence type="ECO:0000256" key="12">
    <source>
        <dbReference type="ARBA" id="ARBA00023222"/>
    </source>
</evidence>
<dbReference type="PIRSF" id="PIRSF001500">
    <property type="entry name" value="Chor_mut_pdt_Ppr"/>
    <property type="match status" value="1"/>
</dbReference>
<keyword evidence="11" id="KW-0057">Aromatic amino acid biosynthesis</keyword>
<evidence type="ECO:0000313" key="25">
    <source>
        <dbReference type="Proteomes" id="UP000503498"/>
    </source>
</evidence>
<dbReference type="GO" id="GO:0046417">
    <property type="term" value="P:chorismate metabolic process"/>
    <property type="evidence" value="ECO:0007669"/>
    <property type="project" value="InterPro"/>
</dbReference>
<evidence type="ECO:0000256" key="14">
    <source>
        <dbReference type="ARBA" id="ARBA00023239"/>
    </source>
</evidence>
<keyword evidence="10" id="KW-0028">Amino-acid biosynthesis</keyword>
<evidence type="ECO:0000256" key="10">
    <source>
        <dbReference type="ARBA" id="ARBA00022605"/>
    </source>
</evidence>
<dbReference type="UniPathway" id="UPA00121">
    <property type="reaction ID" value="UER00345"/>
</dbReference>
<dbReference type="SUPFAM" id="SSF53850">
    <property type="entry name" value="Periplasmic binding protein-like II"/>
    <property type="match status" value="1"/>
</dbReference>
<reference evidence="24 25" key="1">
    <citation type="submission" date="2020-04" db="EMBL/GenBank/DDBJ databases">
        <title>Genome-Wide Identification of 5-Methylcytosine Sites in Bacterial Genomes By High-Throughput Sequencing of MspJI Restriction Fragments.</title>
        <authorList>
            <person name="Wu V."/>
        </authorList>
    </citation>
    <scope>NUCLEOTIDE SEQUENCE [LARGE SCALE GENOMIC DNA]</scope>
    <source>
        <strain evidence="24 25">NEB122</strain>
    </source>
</reference>
<dbReference type="NCBIfam" id="TIGR01807">
    <property type="entry name" value="CM_P2"/>
    <property type="match status" value="1"/>
</dbReference>
<dbReference type="Proteomes" id="UP000503498">
    <property type="component" value="Chromosome"/>
</dbReference>
<dbReference type="Gene3D" id="3.30.70.260">
    <property type="match status" value="1"/>
</dbReference>
<comment type="catalytic activity">
    <reaction evidence="1">
        <text>chorismate = prephenate</text>
        <dbReference type="Rhea" id="RHEA:13897"/>
        <dbReference type="ChEBI" id="CHEBI:29748"/>
        <dbReference type="ChEBI" id="CHEBI:29934"/>
        <dbReference type="EC" id="5.4.99.5"/>
    </reaction>
</comment>
<dbReference type="EMBL" id="CP051651">
    <property type="protein sequence ID" value="QJD67427.1"/>
    <property type="molecule type" value="Genomic_DNA"/>
</dbReference>
<dbReference type="InterPro" id="IPR002701">
    <property type="entry name" value="CM_II_prokaryot"/>
</dbReference>
<proteinExistence type="predicted"/>
<keyword evidence="9" id="KW-0963">Cytoplasm</keyword>
<dbReference type="FunFam" id="3.30.70.260:FF:000012">
    <property type="entry name" value="Prephenate dehydratase"/>
    <property type="match status" value="1"/>
</dbReference>
<dbReference type="FunFam" id="3.40.190.10:FF:000029">
    <property type="entry name" value="Chorismate mutase/Prephenate dehydratase"/>
    <property type="match status" value="1"/>
</dbReference>
<evidence type="ECO:0000256" key="15">
    <source>
        <dbReference type="ARBA" id="ARBA00023268"/>
    </source>
</evidence>
<evidence type="ECO:0000256" key="4">
    <source>
        <dbReference type="ARBA" id="ARBA00004741"/>
    </source>
</evidence>
<keyword evidence="14 24" id="KW-0456">Lyase</keyword>
<dbReference type="FunFam" id="3.40.190.10:FF:000230">
    <property type="entry name" value="Prephenate dehydratase"/>
    <property type="match status" value="1"/>
</dbReference>
<evidence type="ECO:0000256" key="19">
    <source>
        <dbReference type="PIRSR" id="PIRSR001500-2"/>
    </source>
</evidence>
<feature type="region of interest" description="Disordered" evidence="20">
    <location>
        <begin position="1"/>
        <end position="53"/>
    </location>
</feature>
<dbReference type="PANTHER" id="PTHR21022">
    <property type="entry name" value="PREPHENATE DEHYDRATASE P PROTEIN"/>
    <property type="match status" value="1"/>
</dbReference>
<keyword evidence="13" id="KW-0413">Isomerase</keyword>
<feature type="site" description="Essential for prephenate dehydratase activity" evidence="19">
    <location>
        <position position="314"/>
    </location>
</feature>
<dbReference type="GO" id="GO:0009094">
    <property type="term" value="P:L-phenylalanine biosynthetic process"/>
    <property type="evidence" value="ECO:0007669"/>
    <property type="project" value="UniProtKB-UniPathway"/>
</dbReference>
<evidence type="ECO:0000256" key="20">
    <source>
        <dbReference type="SAM" id="MobiDB-lite"/>
    </source>
</evidence>
<organism evidence="24 25">
    <name type="scientific">Xanthomonas campestris pv. badrii</name>
    <dbReference type="NCBI Taxonomy" id="149696"/>
    <lineage>
        <taxon>Bacteria</taxon>
        <taxon>Pseudomonadati</taxon>
        <taxon>Pseudomonadota</taxon>
        <taxon>Gammaproteobacteria</taxon>
        <taxon>Lysobacterales</taxon>
        <taxon>Lysobacteraceae</taxon>
        <taxon>Xanthomonas</taxon>
    </lineage>
</organism>
<dbReference type="InterPro" id="IPR001086">
    <property type="entry name" value="Preph_deHydtase"/>
</dbReference>
<evidence type="ECO:0000256" key="8">
    <source>
        <dbReference type="ARBA" id="ARBA00014401"/>
    </source>
</evidence>
<dbReference type="InterPro" id="IPR036979">
    <property type="entry name" value="CM_dom_sf"/>
</dbReference>
<evidence type="ECO:0000256" key="1">
    <source>
        <dbReference type="ARBA" id="ARBA00000824"/>
    </source>
</evidence>
<comment type="catalytic activity">
    <reaction evidence="18">
        <text>prephenate + H(+) = 3-phenylpyruvate + CO2 + H2O</text>
        <dbReference type="Rhea" id="RHEA:21648"/>
        <dbReference type="ChEBI" id="CHEBI:15377"/>
        <dbReference type="ChEBI" id="CHEBI:15378"/>
        <dbReference type="ChEBI" id="CHEBI:16526"/>
        <dbReference type="ChEBI" id="CHEBI:18005"/>
        <dbReference type="ChEBI" id="CHEBI:29934"/>
        <dbReference type="EC" id="4.2.1.51"/>
    </reaction>
</comment>
<evidence type="ECO:0000313" key="24">
    <source>
        <dbReference type="EMBL" id="QJD67427.1"/>
    </source>
</evidence>
<dbReference type="SMART" id="SM00830">
    <property type="entry name" value="CM_2"/>
    <property type="match status" value="1"/>
</dbReference>
<protein>
    <recommendedName>
        <fullName evidence="8">Bifunctional chorismate mutase/prephenate dehydratase</fullName>
        <ecNumber evidence="7">4.2.1.51</ecNumber>
        <ecNumber evidence="6">5.4.99.5</ecNumber>
    </recommendedName>
    <alternativeName>
        <fullName evidence="17">Chorismate mutase-prephenate dehydratase</fullName>
    </alternativeName>
    <alternativeName>
        <fullName evidence="16">p-protein</fullName>
    </alternativeName>
</protein>
<dbReference type="FunFam" id="1.20.59.10:FF:000004">
    <property type="entry name" value="Prephenate dehydratase"/>
    <property type="match status" value="1"/>
</dbReference>
<dbReference type="NCBIfam" id="NF008865">
    <property type="entry name" value="PRK11898.1"/>
    <property type="match status" value="1"/>
</dbReference>
<feature type="compositionally biased region" description="Polar residues" evidence="20">
    <location>
        <begin position="1"/>
        <end position="11"/>
    </location>
</feature>
<dbReference type="EC" id="4.2.1.51" evidence="7"/>
<feature type="domain" description="Chorismate mutase" evidence="21">
    <location>
        <begin position="53"/>
        <end position="145"/>
    </location>
</feature>
<dbReference type="Pfam" id="PF00800">
    <property type="entry name" value="PDT"/>
    <property type="match status" value="1"/>
</dbReference>
<evidence type="ECO:0000256" key="16">
    <source>
        <dbReference type="ARBA" id="ARBA00031175"/>
    </source>
</evidence>
<feature type="domain" description="ACT" evidence="23">
    <location>
        <begin position="333"/>
        <end position="410"/>
    </location>
</feature>
<comment type="pathway">
    <text evidence="4">Amino-acid biosynthesis; L-phenylalanine biosynthesis; phenylpyruvate from prephenate: step 1/1.</text>
</comment>
<dbReference type="InterPro" id="IPR002912">
    <property type="entry name" value="ACT_dom"/>
</dbReference>
<dbReference type="PROSITE" id="PS51171">
    <property type="entry name" value="PREPHENATE_DEHYDR_3"/>
    <property type="match status" value="1"/>
</dbReference>
<dbReference type="CDD" id="cd13630">
    <property type="entry name" value="PBP2_PDT_1"/>
    <property type="match status" value="1"/>
</dbReference>
<evidence type="ECO:0000256" key="7">
    <source>
        <dbReference type="ARBA" id="ARBA00013147"/>
    </source>
</evidence>
<evidence type="ECO:0000256" key="18">
    <source>
        <dbReference type="ARBA" id="ARBA00047848"/>
    </source>
</evidence>
<evidence type="ECO:0000256" key="9">
    <source>
        <dbReference type="ARBA" id="ARBA00022490"/>
    </source>
</evidence>
<evidence type="ECO:0000259" key="21">
    <source>
        <dbReference type="PROSITE" id="PS51168"/>
    </source>
</evidence>
<evidence type="ECO:0000256" key="2">
    <source>
        <dbReference type="ARBA" id="ARBA00002364"/>
    </source>
</evidence>
<evidence type="ECO:0000256" key="13">
    <source>
        <dbReference type="ARBA" id="ARBA00023235"/>
    </source>
</evidence>
<dbReference type="PROSITE" id="PS00858">
    <property type="entry name" value="PREPHENATE_DEHYDR_2"/>
    <property type="match status" value="1"/>
</dbReference>
<dbReference type="Pfam" id="PF01842">
    <property type="entry name" value="ACT"/>
    <property type="match status" value="1"/>
</dbReference>
<evidence type="ECO:0000259" key="23">
    <source>
        <dbReference type="PROSITE" id="PS51671"/>
    </source>
</evidence>
<dbReference type="UniPathway" id="UPA00120">
    <property type="reaction ID" value="UER00203"/>
</dbReference>
<dbReference type="CDD" id="cd04905">
    <property type="entry name" value="ACT_CM-PDT"/>
    <property type="match status" value="1"/>
</dbReference>
<dbReference type="InterPro" id="IPR010957">
    <property type="entry name" value="G/b/e-P-prot_chorismate_mutase"/>
</dbReference>
<sequence length="414" mass="44731">MASRSSKSTPAAGSKRTPAKAAGEAAASAPVAKPAGRHAKSAGKQAKSAGKPVTAAPVLADVRAKIDEIDRNIQALIAERANFAHQVGKAKGKLAAAVDYYRPEREAQVLRMVVDRNEGPLSDEVLVHVYREIMSACLAQQEPLKIGYLGPEGTFSQQAVLKHFGRSAVGLPMATIEEVFQEVEAGNADFGVVPVENSGQGTIQVTLDMFLTSNLKICGEVELRVHQYLLSRNGRLEDIERIYAHSQSFAQTAGWLRSHLPKVEKIAVSSNAEGARRARNAEDAAAIGGESAAHVYGLKKVIMKSIEDDDDNTTRFLVIGRQIFPSSGHDRTSVLVFIHDKPGALFDVLSPFARHGISMSRIESRPSHQAKWEYGFFIDLVGHVEDEAMKQALAELEAHSAQIKVLGSYPVAIP</sequence>
<comment type="pathway">
    <text evidence="5">Metabolic intermediate biosynthesis; prephenate biosynthesis; prephenate from chorismate: step 1/1.</text>
</comment>
<dbReference type="Gene3D" id="3.40.190.10">
    <property type="entry name" value="Periplasmic binding protein-like II"/>
    <property type="match status" value="2"/>
</dbReference>
<feature type="compositionally biased region" description="Low complexity" evidence="20">
    <location>
        <begin position="15"/>
        <end position="34"/>
    </location>
</feature>
<dbReference type="InterPro" id="IPR045865">
    <property type="entry name" value="ACT-like_dom_sf"/>
</dbReference>
<evidence type="ECO:0000259" key="22">
    <source>
        <dbReference type="PROSITE" id="PS51171"/>
    </source>
</evidence>
<accession>A0A7Z2V9B3</accession>
<gene>
    <name evidence="24" type="primary">pheA</name>
    <name evidence="24" type="ORF">HG421_06595</name>
</gene>
<dbReference type="PROSITE" id="PS51168">
    <property type="entry name" value="CHORISMATE_MUT_2"/>
    <property type="match status" value="1"/>
</dbReference>
<dbReference type="InterPro" id="IPR008242">
    <property type="entry name" value="Chor_mutase/pphenate_deHydtase"/>
</dbReference>
<name>A0A7Z2V9B3_XANCA</name>
<dbReference type="SUPFAM" id="SSF55021">
    <property type="entry name" value="ACT-like"/>
    <property type="match status" value="1"/>
</dbReference>
<evidence type="ECO:0000256" key="11">
    <source>
        <dbReference type="ARBA" id="ARBA00023141"/>
    </source>
</evidence>
<feature type="compositionally biased region" description="Low complexity" evidence="20">
    <location>
        <begin position="42"/>
        <end position="51"/>
    </location>
</feature>
<dbReference type="RefSeq" id="WP_169705734.1">
    <property type="nucleotide sequence ID" value="NZ_CP051651.1"/>
</dbReference>
<dbReference type="EC" id="5.4.99.5" evidence="6"/>
<evidence type="ECO:0000256" key="6">
    <source>
        <dbReference type="ARBA" id="ARBA00012404"/>
    </source>
</evidence>
<keyword evidence="12" id="KW-0584">Phenylalanine biosynthesis</keyword>
<keyword evidence="15" id="KW-0511">Multifunctional enzyme</keyword>
<dbReference type="GO" id="GO:0005737">
    <property type="term" value="C:cytoplasm"/>
    <property type="evidence" value="ECO:0007669"/>
    <property type="project" value="UniProtKB-SubCell"/>
</dbReference>
<dbReference type="PANTHER" id="PTHR21022:SF19">
    <property type="entry name" value="PREPHENATE DEHYDRATASE-RELATED"/>
    <property type="match status" value="1"/>
</dbReference>
<evidence type="ECO:0000256" key="3">
    <source>
        <dbReference type="ARBA" id="ARBA00004496"/>
    </source>
</evidence>
<dbReference type="Pfam" id="PF01817">
    <property type="entry name" value="CM_2"/>
    <property type="match status" value="1"/>
</dbReference>
<comment type="function">
    <text evidence="2">Catalyzes the Claisen rearrangement of chorismate to prephenate and the decarboxylation/dehydration of prephenate to phenylpyruvate.</text>
</comment>
<comment type="subcellular location">
    <subcellularLocation>
        <location evidence="3">Cytoplasm</location>
    </subcellularLocation>
</comment>
<dbReference type="InterPro" id="IPR018528">
    <property type="entry name" value="Preph_deHydtase_CS"/>
</dbReference>
<dbReference type="GO" id="GO:0004664">
    <property type="term" value="F:prephenate dehydratase activity"/>
    <property type="evidence" value="ECO:0007669"/>
    <property type="project" value="UniProtKB-EC"/>
</dbReference>
<reference evidence="24 25" key="2">
    <citation type="submission" date="2020-04" db="EMBL/GenBank/DDBJ databases">
        <authorList>
            <person name="Fomenkov A."/>
            <person name="Anton B.P."/>
            <person name="Roberts R.J."/>
        </authorList>
    </citation>
    <scope>NUCLEOTIDE SEQUENCE [LARGE SCALE GENOMIC DNA]</scope>
    <source>
        <strain evidence="24 25">NEB122</strain>
    </source>
</reference>
<evidence type="ECO:0000256" key="17">
    <source>
        <dbReference type="ARBA" id="ARBA00031520"/>
    </source>
</evidence>
<dbReference type="GO" id="GO:0004106">
    <property type="term" value="F:chorismate mutase activity"/>
    <property type="evidence" value="ECO:0007669"/>
    <property type="project" value="UniProtKB-EC"/>
</dbReference>
<dbReference type="InterPro" id="IPR036263">
    <property type="entry name" value="Chorismate_II_sf"/>
</dbReference>
<dbReference type="PROSITE" id="PS51671">
    <property type="entry name" value="ACT"/>
    <property type="match status" value="1"/>
</dbReference>
<dbReference type="Gene3D" id="1.20.59.10">
    <property type="entry name" value="Chorismate mutase"/>
    <property type="match status" value="1"/>
</dbReference>
<evidence type="ECO:0000256" key="5">
    <source>
        <dbReference type="ARBA" id="ARBA00004817"/>
    </source>
</evidence>